<dbReference type="Proteomes" id="UP000094336">
    <property type="component" value="Unassembled WGS sequence"/>
</dbReference>
<dbReference type="PANTHER" id="PTHR31904:SF1">
    <property type="entry name" value="BYPASS OF STOP CODON PROTEIN 5-RELATED"/>
    <property type="match status" value="1"/>
</dbReference>
<dbReference type="InterPro" id="IPR007519">
    <property type="entry name" value="Bul1_N"/>
</dbReference>
<dbReference type="OrthoDB" id="2283785at2759"/>
<keyword evidence="4" id="KW-1185">Reference proteome</keyword>
<dbReference type="AlphaFoldDB" id="A0A1E3QME5"/>
<dbReference type="InterPro" id="IPR039634">
    <property type="entry name" value="Bul1-like"/>
</dbReference>
<sequence>MLDSETPSNKIPPPVYPLESSPENTPQSPPPYFAKQSLFEVLYKLDLVRKIINKNISLSINTFPNLSQPDSSSVYTNGDIISGYVDIDNLSGAEVPIKALSVTLSGLLKFSGSVKPRRFLHLIDLVASSSCKDVDNYVDLDFGLLAKKHRLSKEYQTGIPPDRILQPRSKHRKFFVFQLPYSLLEDTCSHGVASHFALPSTTDSRFSLVGYSIQANLIVKTLKYGFHIAAFQEASFDFFQQFAFPLTDQASLLPEIEGFKRNFAGTIDKIEKLLLNLPPEPLVDSHEKSYPFALCNKLKSGSCLSRSPLERFKAVSRLSAKKAIFGSCDGGLLIVATDMTRQMEIQLLSRLMGDASASLNVEIKYIPAPSSKQNNIHPMIRSFSASLEMLECQSEAPIPFQMCNQLINDFDGSYLEKMKRGFQSFQRRVDMISNESLKDTFNVDLVAINSLQLYRVKIIDLEVDSVIPGKEIWSGYRQEDGSNQWTCCLTAVVKFGSATHNLHHQGKLKIMQTCCMTQMYLVNLNLVLSNGHHANVCVPVSFV</sequence>
<evidence type="ECO:0000313" key="3">
    <source>
        <dbReference type="EMBL" id="ODQ78634.1"/>
    </source>
</evidence>
<feature type="region of interest" description="Disordered" evidence="1">
    <location>
        <begin position="1"/>
        <end position="30"/>
    </location>
</feature>
<dbReference type="Gene3D" id="2.60.40.640">
    <property type="match status" value="1"/>
</dbReference>
<dbReference type="InterPro" id="IPR014752">
    <property type="entry name" value="Arrestin-like_C"/>
</dbReference>
<name>A0A1E3QME5_9ASCO</name>
<dbReference type="PANTHER" id="PTHR31904">
    <property type="entry name" value="BYPASS OF STOP CODON PROTEIN 5-RELATED"/>
    <property type="match status" value="1"/>
</dbReference>
<evidence type="ECO:0000259" key="2">
    <source>
        <dbReference type="Pfam" id="PF04425"/>
    </source>
</evidence>
<dbReference type="GeneID" id="30147153"/>
<feature type="domain" description="Bul1 N-terminal" evidence="2">
    <location>
        <begin position="72"/>
        <end position="201"/>
    </location>
</feature>
<proteinExistence type="predicted"/>
<dbReference type="EMBL" id="KV454434">
    <property type="protein sequence ID" value="ODQ78634.1"/>
    <property type="molecule type" value="Genomic_DNA"/>
</dbReference>
<protein>
    <recommendedName>
        <fullName evidence="2">Bul1 N-terminal domain-containing protein</fullName>
    </recommendedName>
</protein>
<evidence type="ECO:0000256" key="1">
    <source>
        <dbReference type="SAM" id="MobiDB-lite"/>
    </source>
</evidence>
<gene>
    <name evidence="3" type="ORF">BABINDRAFT_162344</name>
</gene>
<accession>A0A1E3QME5</accession>
<reference evidence="4" key="1">
    <citation type="submission" date="2016-05" db="EMBL/GenBank/DDBJ databases">
        <title>Comparative genomics of biotechnologically important yeasts.</title>
        <authorList>
            <consortium name="DOE Joint Genome Institute"/>
            <person name="Riley R."/>
            <person name="Haridas S."/>
            <person name="Wolfe K.H."/>
            <person name="Lopes M.R."/>
            <person name="Hittinger C.T."/>
            <person name="Goker M."/>
            <person name="Salamov A."/>
            <person name="Wisecaver J."/>
            <person name="Long T.M."/>
            <person name="Aerts A.L."/>
            <person name="Barry K."/>
            <person name="Choi C."/>
            <person name="Clum A."/>
            <person name="Coughlan A.Y."/>
            <person name="Deshpande S."/>
            <person name="Douglass A.P."/>
            <person name="Hanson S.J."/>
            <person name="Klenk H.-P."/>
            <person name="Labutti K."/>
            <person name="Lapidus A."/>
            <person name="Lindquist E."/>
            <person name="Lipzen A."/>
            <person name="Meier-Kolthoff J.P."/>
            <person name="Ohm R.A."/>
            <person name="Otillar R.P."/>
            <person name="Pangilinan J."/>
            <person name="Peng Y."/>
            <person name="Rokas A."/>
            <person name="Rosa C.A."/>
            <person name="Scheuner C."/>
            <person name="Sibirny A.A."/>
            <person name="Slot J.C."/>
            <person name="Stielow J.B."/>
            <person name="Sun H."/>
            <person name="Kurtzman C.P."/>
            <person name="Blackwell M."/>
            <person name="Grigoriev I.V."/>
            <person name="Jeffries T.W."/>
        </authorList>
    </citation>
    <scope>NUCLEOTIDE SEQUENCE [LARGE SCALE GENOMIC DNA]</scope>
    <source>
        <strain evidence="4">NRRL Y-12698</strain>
    </source>
</reference>
<organism evidence="3 4">
    <name type="scientific">Babjeviella inositovora NRRL Y-12698</name>
    <dbReference type="NCBI Taxonomy" id="984486"/>
    <lineage>
        <taxon>Eukaryota</taxon>
        <taxon>Fungi</taxon>
        <taxon>Dikarya</taxon>
        <taxon>Ascomycota</taxon>
        <taxon>Saccharomycotina</taxon>
        <taxon>Pichiomycetes</taxon>
        <taxon>Serinales incertae sedis</taxon>
        <taxon>Babjeviella</taxon>
    </lineage>
</organism>
<dbReference type="RefSeq" id="XP_018983962.1">
    <property type="nucleotide sequence ID" value="XM_019129300.1"/>
</dbReference>
<dbReference type="STRING" id="984486.A0A1E3QME5"/>
<dbReference type="Pfam" id="PF04425">
    <property type="entry name" value="Bul1_N"/>
    <property type="match status" value="1"/>
</dbReference>
<evidence type="ECO:0000313" key="4">
    <source>
        <dbReference type="Proteomes" id="UP000094336"/>
    </source>
</evidence>